<reference evidence="3 4" key="1">
    <citation type="submission" date="2015-12" db="EMBL/GenBank/DDBJ databases">
        <title>Draft genome of the nematode, Onchocerca flexuosa.</title>
        <authorList>
            <person name="Mitreva M."/>
        </authorList>
    </citation>
    <scope>NUCLEOTIDE SEQUENCE [LARGE SCALE GENOMIC DNA]</scope>
    <source>
        <strain evidence="3">Red Deer</strain>
    </source>
</reference>
<sequence>MWMAHYGKRLVIRSFRATYVLAVLFAFSLLYFVVESGLLAWIIQNALSISGVSSDLRSFYDFHQDIEERMLDKYKLTAHRHIQWLADSAGRNSDGVNDSFVSNEGIACRNTIQGRTSVTDDRGYTCERAFLMSNGCCEVGTHSVRFSCAWCDLHTGCCSHYEQCVSCCLRPEQKNILLEMIESTSGHRLRQILSATDQFELCMLKCRTSSNFFYSKLNIFLECTFGKQIQKRENEILLQAGARYSFLTIRIYNPQLTLQKNHPPVDQNFLQRYVMDSSWHHGTILPTKNKLDLLLALERGTEAARHTLAIMATSYNLGLANDLLYFRCMFFFQIFALQCAICASLISCFLQHDKVYSTTYVIEITTLFICLLNLLVCFFGAAKNSYCITRRIPSKFTSQQVSSCRIIDQSDYSILSSSPSNRNFITQWLSALHFGDWATQTPKNSFSSNYIRHNLSSSSIGSSFNRLVLFSRKSGSAFGDSDLFIHSTPLVEHHSSYAERHSSHSVPLSAKVGSRTSLRSRPTSSIQTKKQLEEYLQKSTKNNELFQSGRASFSTSFGSLSFPESERIIGISQPFSLASSKNNNYEVGTAMYDEEQGRVTGDENSVVSLVTGSRIIVTDKRISLSPIPLNLIEVGNELTSEDGKGIASDGTDVARNADNDSITFRVNHNAAKRSPKKGRGSTPPLLRRSESYERRRSSSLSPHSSSGNQFSSVIQLNGIESSPTGKQIPITSSEILNQQVLRYRYRMDAEDFAIAERNLRCWICQTVLRPLVSKIDEINAIFIKACFSHAHLHLKIGHSSVEALQTAASSKNDLLKSALPYILPYLKVHEKQSYLIKRCRDLSADVCMRNYNWQGGGYEPVERKEEGEHGYSPTERAWGPHLPTDAQLIWSWFAVYMNARKPAKPSPLQCMKKSFYIYQSSIHPPHFELVLDGGRERFEVDRGTKNLWRTILLFIQHIRLFNEGQLGNIKIDENGINLACVLE</sequence>
<dbReference type="GO" id="GO:2000640">
    <property type="term" value="P:positive regulation of SREBP signaling pathway"/>
    <property type="evidence" value="ECO:0007669"/>
    <property type="project" value="InterPro"/>
</dbReference>
<dbReference type="PANTHER" id="PTHR21780:SF0">
    <property type="entry name" value="TRANSMEMBRANE PROTEIN 209"/>
    <property type="match status" value="1"/>
</dbReference>
<feature type="region of interest" description="Disordered" evidence="1">
    <location>
        <begin position="501"/>
        <end position="528"/>
    </location>
</feature>
<dbReference type="Proteomes" id="UP000242913">
    <property type="component" value="Unassembled WGS sequence"/>
</dbReference>
<feature type="compositionally biased region" description="Low complexity" evidence="1">
    <location>
        <begin position="514"/>
        <end position="525"/>
    </location>
</feature>
<accession>A0A238C1X7</accession>
<feature type="transmembrane region" description="Helical" evidence="2">
    <location>
        <begin position="360"/>
        <end position="382"/>
    </location>
</feature>
<dbReference type="GO" id="GO:0016020">
    <property type="term" value="C:membrane"/>
    <property type="evidence" value="ECO:0007669"/>
    <property type="project" value="TreeGrafter"/>
</dbReference>
<dbReference type="InterPro" id="IPR019176">
    <property type="entry name" value="Cytochrome_B561-rel"/>
</dbReference>
<evidence type="ECO:0000313" key="4">
    <source>
        <dbReference type="Proteomes" id="UP000242913"/>
    </source>
</evidence>
<evidence type="ECO:0000256" key="1">
    <source>
        <dbReference type="SAM" id="MobiDB-lite"/>
    </source>
</evidence>
<dbReference type="Pfam" id="PF10218">
    <property type="entry name" value="SPRING1"/>
    <property type="match status" value="1"/>
</dbReference>
<evidence type="ECO:0000256" key="2">
    <source>
        <dbReference type="SAM" id="Phobius"/>
    </source>
</evidence>
<feature type="transmembrane region" description="Helical" evidence="2">
    <location>
        <begin position="324"/>
        <end position="348"/>
    </location>
</feature>
<dbReference type="PANTHER" id="PTHR21780">
    <property type="entry name" value="TRANSMEMBRANE PROTEIN 209"/>
    <property type="match status" value="1"/>
</dbReference>
<dbReference type="AlphaFoldDB" id="A0A238C1X7"/>
<feature type="compositionally biased region" description="Basic and acidic residues" evidence="1">
    <location>
        <begin position="687"/>
        <end position="696"/>
    </location>
</feature>
<proteinExistence type="predicted"/>
<keyword evidence="4" id="KW-1185">Reference proteome</keyword>
<dbReference type="EMBL" id="KZ269980">
    <property type="protein sequence ID" value="OZC11479.1"/>
    <property type="molecule type" value="Genomic_DNA"/>
</dbReference>
<organism evidence="3 4">
    <name type="scientific">Onchocerca flexuosa</name>
    <dbReference type="NCBI Taxonomy" id="387005"/>
    <lineage>
        <taxon>Eukaryota</taxon>
        <taxon>Metazoa</taxon>
        <taxon>Ecdysozoa</taxon>
        <taxon>Nematoda</taxon>
        <taxon>Chromadorea</taxon>
        <taxon>Rhabditida</taxon>
        <taxon>Spirurina</taxon>
        <taxon>Spiruromorpha</taxon>
        <taxon>Filarioidea</taxon>
        <taxon>Onchocercidae</taxon>
        <taxon>Onchocerca</taxon>
    </lineage>
</organism>
<keyword evidence="2" id="KW-0472">Membrane</keyword>
<keyword evidence="2" id="KW-1133">Transmembrane helix</keyword>
<keyword evidence="2" id="KW-0812">Transmembrane</keyword>
<feature type="transmembrane region" description="Helical" evidence="2">
    <location>
        <begin position="20"/>
        <end position="43"/>
    </location>
</feature>
<dbReference type="OrthoDB" id="509821at2759"/>
<evidence type="ECO:0000313" key="3">
    <source>
        <dbReference type="EMBL" id="OZC11479.1"/>
    </source>
</evidence>
<feature type="compositionally biased region" description="Basic residues" evidence="1">
    <location>
        <begin position="670"/>
        <end position="679"/>
    </location>
</feature>
<protein>
    <submittedName>
        <fullName evidence="3">Uncharacterized protein</fullName>
    </submittedName>
</protein>
<dbReference type="InterPro" id="IPR019352">
    <property type="entry name" value="SPRING1"/>
</dbReference>
<gene>
    <name evidence="3" type="ORF">X798_01337</name>
</gene>
<dbReference type="Pfam" id="PF09786">
    <property type="entry name" value="CytochromB561_N"/>
    <property type="match status" value="1"/>
</dbReference>
<name>A0A238C1X7_9BILA</name>
<feature type="region of interest" description="Disordered" evidence="1">
    <location>
        <begin position="658"/>
        <end position="709"/>
    </location>
</feature>